<evidence type="ECO:0000256" key="4">
    <source>
        <dbReference type="ARBA" id="ARBA00004752"/>
    </source>
</evidence>
<evidence type="ECO:0000313" key="25">
    <source>
        <dbReference type="EMBL" id="PIR45915.1"/>
    </source>
</evidence>
<dbReference type="InterPro" id="IPR011095">
    <property type="entry name" value="Dala_Dala_lig_C"/>
</dbReference>
<feature type="binding site" evidence="22">
    <location>
        <position position="313"/>
    </location>
    <ligand>
        <name>Mg(2+)</name>
        <dbReference type="ChEBI" id="CHEBI:18420"/>
        <label>1</label>
    </ligand>
</feature>
<comment type="function">
    <text evidence="2 19">Cell wall formation.</text>
</comment>
<evidence type="ECO:0000256" key="5">
    <source>
        <dbReference type="ARBA" id="ARBA00010871"/>
    </source>
</evidence>
<dbReference type="Gene3D" id="3.30.470.20">
    <property type="entry name" value="ATP-grasp fold, B domain"/>
    <property type="match status" value="1"/>
</dbReference>
<feature type="domain" description="ATP-grasp" evidence="24">
    <location>
        <begin position="143"/>
        <end position="346"/>
    </location>
</feature>
<keyword evidence="14 19" id="KW-0573">Peptidoglycan synthesis</keyword>
<dbReference type="GO" id="GO:0005829">
    <property type="term" value="C:cytosol"/>
    <property type="evidence" value="ECO:0007669"/>
    <property type="project" value="TreeGrafter"/>
</dbReference>
<dbReference type="GO" id="GO:0008360">
    <property type="term" value="P:regulation of cell shape"/>
    <property type="evidence" value="ECO:0007669"/>
    <property type="project" value="UniProtKB-KW"/>
</dbReference>
<feature type="binding site" evidence="22">
    <location>
        <position position="313"/>
    </location>
    <ligand>
        <name>Mg(2+)</name>
        <dbReference type="ChEBI" id="CHEBI:18420"/>
        <label>2</label>
    </ligand>
</feature>
<feature type="binding site" evidence="21">
    <location>
        <begin position="181"/>
        <end position="183"/>
    </location>
    <ligand>
        <name>ATP</name>
        <dbReference type="ChEBI" id="CHEBI:30616"/>
    </ligand>
</feature>
<comment type="catalytic activity">
    <reaction evidence="17 19">
        <text>2 D-alanine + ATP = D-alanyl-D-alanine + ADP + phosphate + H(+)</text>
        <dbReference type="Rhea" id="RHEA:11224"/>
        <dbReference type="ChEBI" id="CHEBI:15378"/>
        <dbReference type="ChEBI" id="CHEBI:30616"/>
        <dbReference type="ChEBI" id="CHEBI:43474"/>
        <dbReference type="ChEBI" id="CHEBI:57416"/>
        <dbReference type="ChEBI" id="CHEBI:57822"/>
        <dbReference type="ChEBI" id="CHEBI:456216"/>
        <dbReference type="EC" id="6.3.2.4"/>
    </reaction>
</comment>
<dbReference type="Proteomes" id="UP000230431">
    <property type="component" value="Unassembled WGS sequence"/>
</dbReference>
<proteinExistence type="inferred from homology"/>
<dbReference type="GO" id="GO:0005524">
    <property type="term" value="F:ATP binding"/>
    <property type="evidence" value="ECO:0007669"/>
    <property type="project" value="UniProtKB-UniRule"/>
</dbReference>
<dbReference type="InterPro" id="IPR011127">
    <property type="entry name" value="Dala_Dala_lig_N"/>
</dbReference>
<evidence type="ECO:0000256" key="10">
    <source>
        <dbReference type="ARBA" id="ARBA00022741"/>
    </source>
</evidence>
<feature type="active site" evidence="20">
    <location>
        <position position="189"/>
    </location>
</feature>
<evidence type="ECO:0000256" key="20">
    <source>
        <dbReference type="PIRSR" id="PIRSR039102-1"/>
    </source>
</evidence>
<dbReference type="NCBIfam" id="NF002525">
    <property type="entry name" value="PRK01966.1-1"/>
    <property type="match status" value="1"/>
</dbReference>
<sequence length="363" mass="40105">MKNKKIHVAVLFGGKSAEHEVSVRSAQSIISVLDKSKYDVTLVGIDKEGAWLPFSKTELLSSKKVLLGKQKNETSKALTPYGGEGFLVENEKRLGKVDVVFPILHGTFGEDGTIQGLFKIANVPFVGAGVLGSAVGMDKDVAKRLLRDAGLPTANFLVYKKHELKNIVFEKIKRKLGVPFFVKPANLGSSVGISKVHNKSEFSTAINSAFLYDNKILIEEYVKGKEIECSVLGNEKPIVSVCGEIVPSHEFYSYEAKYLDENGAMLSIPASISKQTSKKVQELALKAFKVLCCEGMARIDFFVTEDKKIFINEINTIPGFTSISMYPKLWEASGISYAKLVDMLISLAIERFEKEKKLRTSFD</sequence>
<keyword evidence="9 22" id="KW-0479">Metal-binding</keyword>
<protein>
    <recommendedName>
        <fullName evidence="6 19">D-alanine--D-alanine ligase</fullName>
        <ecNumber evidence="6 19">6.3.2.4</ecNumber>
    </recommendedName>
    <alternativeName>
        <fullName evidence="19">D-Ala-D-Ala ligase</fullName>
    </alternativeName>
    <alternativeName>
        <fullName evidence="19">D-alanylalanine synthetase</fullName>
    </alternativeName>
</protein>
<keyword evidence="13 19" id="KW-0133">Cell shape</keyword>
<dbReference type="EC" id="6.3.2.4" evidence="6 19"/>
<dbReference type="NCBIfam" id="NF002528">
    <property type="entry name" value="PRK01966.1-4"/>
    <property type="match status" value="1"/>
</dbReference>
<comment type="cofactor">
    <cofactor evidence="22">
        <name>Mg(2+)</name>
        <dbReference type="ChEBI" id="CHEBI:18420"/>
    </cofactor>
    <cofactor evidence="22">
        <name>Mn(2+)</name>
        <dbReference type="ChEBI" id="CHEBI:29035"/>
    </cofactor>
    <text evidence="22">Binds 2 magnesium or manganese ions per subunit.</text>
</comment>
<evidence type="ECO:0000256" key="17">
    <source>
        <dbReference type="ARBA" id="ARBA00047614"/>
    </source>
</evidence>
<evidence type="ECO:0000256" key="3">
    <source>
        <dbReference type="ARBA" id="ARBA00004496"/>
    </source>
</evidence>
<comment type="pathway">
    <text evidence="4 19">Cell wall biogenesis; peptidoglycan biosynthesis.</text>
</comment>
<name>A0A2H0RJG0_9BACT</name>
<feature type="active site" evidence="20">
    <location>
        <position position="324"/>
    </location>
</feature>
<gene>
    <name evidence="19" type="primary">ddl</name>
    <name evidence="25" type="ORF">COV08_02695</name>
</gene>
<feature type="binding site" evidence="21">
    <location>
        <position position="139"/>
    </location>
    <ligand>
        <name>ATP</name>
        <dbReference type="ChEBI" id="CHEBI:30616"/>
    </ligand>
</feature>
<evidence type="ECO:0000256" key="19">
    <source>
        <dbReference type="HAMAP-Rule" id="MF_00047"/>
    </source>
</evidence>
<dbReference type="PROSITE" id="PS00843">
    <property type="entry name" value="DALA_DALA_LIGASE_1"/>
    <property type="match status" value="1"/>
</dbReference>
<evidence type="ECO:0000259" key="24">
    <source>
        <dbReference type="PROSITE" id="PS50975"/>
    </source>
</evidence>
<dbReference type="PROSITE" id="PS00844">
    <property type="entry name" value="DALA_DALA_LIGASE_2"/>
    <property type="match status" value="1"/>
</dbReference>
<keyword evidence="11 23" id="KW-0067">ATP-binding</keyword>
<dbReference type="GO" id="GO:0009252">
    <property type="term" value="P:peptidoglycan biosynthetic process"/>
    <property type="evidence" value="ECO:0007669"/>
    <property type="project" value="UniProtKB-UniRule"/>
</dbReference>
<dbReference type="PANTHER" id="PTHR23132">
    <property type="entry name" value="D-ALANINE--D-ALANINE LIGASE"/>
    <property type="match status" value="1"/>
</dbReference>
<evidence type="ECO:0000256" key="1">
    <source>
        <dbReference type="ARBA" id="ARBA00001936"/>
    </source>
</evidence>
<comment type="cofactor">
    <cofactor evidence="1">
        <name>Mn(2+)</name>
        <dbReference type="ChEBI" id="CHEBI:29035"/>
    </cofactor>
</comment>
<dbReference type="PANTHER" id="PTHR23132:SF25">
    <property type="entry name" value="D-ALANINE--D-ALANINE LIGASE A"/>
    <property type="match status" value="1"/>
</dbReference>
<evidence type="ECO:0000256" key="22">
    <source>
        <dbReference type="PIRSR" id="PIRSR039102-3"/>
    </source>
</evidence>
<dbReference type="UniPathway" id="UPA00219"/>
<evidence type="ECO:0000256" key="15">
    <source>
        <dbReference type="ARBA" id="ARBA00023211"/>
    </source>
</evidence>
<dbReference type="NCBIfam" id="NF002378">
    <property type="entry name" value="PRK01372.1"/>
    <property type="match status" value="1"/>
</dbReference>
<dbReference type="FunFam" id="3.30.470.20:FF:000008">
    <property type="entry name" value="D-alanine--D-alanine ligase"/>
    <property type="match status" value="1"/>
</dbReference>
<dbReference type="HAMAP" id="MF_00047">
    <property type="entry name" value="Dala_Dala_lig"/>
    <property type="match status" value="1"/>
</dbReference>
<comment type="similarity">
    <text evidence="5 19">Belongs to the D-alanine--D-alanine ligase family.</text>
</comment>
<evidence type="ECO:0000256" key="21">
    <source>
        <dbReference type="PIRSR" id="PIRSR039102-2"/>
    </source>
</evidence>
<dbReference type="SUPFAM" id="SSF52440">
    <property type="entry name" value="PreATP-grasp domain"/>
    <property type="match status" value="1"/>
</dbReference>
<evidence type="ECO:0000256" key="8">
    <source>
        <dbReference type="ARBA" id="ARBA00022598"/>
    </source>
</evidence>
<evidence type="ECO:0000256" key="18">
    <source>
        <dbReference type="ARBA" id="ARBA00060592"/>
    </source>
</evidence>
<reference evidence="25 26" key="1">
    <citation type="submission" date="2017-09" db="EMBL/GenBank/DDBJ databases">
        <title>Depth-based differentiation of microbial function through sediment-hosted aquifers and enrichment of novel symbionts in the deep terrestrial subsurface.</title>
        <authorList>
            <person name="Probst A.J."/>
            <person name="Ladd B."/>
            <person name="Jarett J.K."/>
            <person name="Geller-Mcgrath D.E."/>
            <person name="Sieber C.M."/>
            <person name="Emerson J.B."/>
            <person name="Anantharaman K."/>
            <person name="Thomas B.C."/>
            <person name="Malmstrom R."/>
            <person name="Stieglmeier M."/>
            <person name="Klingl A."/>
            <person name="Woyke T."/>
            <person name="Ryan C.M."/>
            <person name="Banfield J.F."/>
        </authorList>
    </citation>
    <scope>NUCLEOTIDE SEQUENCE [LARGE SCALE GENOMIC DNA]</scope>
    <source>
        <strain evidence="25">CG10_big_fil_rev_8_21_14_0_10_49_38</strain>
    </source>
</reference>
<evidence type="ECO:0000256" key="12">
    <source>
        <dbReference type="ARBA" id="ARBA00022842"/>
    </source>
</evidence>
<dbReference type="PROSITE" id="PS50975">
    <property type="entry name" value="ATP_GRASP"/>
    <property type="match status" value="1"/>
</dbReference>
<keyword evidence="8 19" id="KW-0436">Ligase</keyword>
<dbReference type="Gene3D" id="3.30.1490.20">
    <property type="entry name" value="ATP-grasp fold, A domain"/>
    <property type="match status" value="1"/>
</dbReference>
<dbReference type="EMBL" id="PCYK01000021">
    <property type="protein sequence ID" value="PIR45915.1"/>
    <property type="molecule type" value="Genomic_DNA"/>
</dbReference>
<dbReference type="PIRSF" id="PIRSF039102">
    <property type="entry name" value="Ddl/VanB"/>
    <property type="match status" value="1"/>
</dbReference>
<evidence type="ECO:0000313" key="26">
    <source>
        <dbReference type="Proteomes" id="UP000230431"/>
    </source>
</evidence>
<evidence type="ECO:0000256" key="23">
    <source>
        <dbReference type="PROSITE-ProRule" id="PRU00409"/>
    </source>
</evidence>
<dbReference type="GO" id="GO:0046872">
    <property type="term" value="F:metal ion binding"/>
    <property type="evidence" value="ECO:0007669"/>
    <property type="project" value="UniProtKB-KW"/>
</dbReference>
<dbReference type="AlphaFoldDB" id="A0A2H0RJG0"/>
<dbReference type="Pfam" id="PF01820">
    <property type="entry name" value="Dala_Dala_lig_N"/>
    <property type="match status" value="1"/>
</dbReference>
<comment type="subcellular location">
    <subcellularLocation>
        <location evidence="3 19">Cytoplasm</location>
    </subcellularLocation>
</comment>
<evidence type="ECO:0000256" key="2">
    <source>
        <dbReference type="ARBA" id="ARBA00003921"/>
    </source>
</evidence>
<feature type="active site" evidence="20">
    <location>
        <position position="18"/>
    </location>
</feature>
<comment type="pathway">
    <text evidence="18">Glycan biosynthesis.</text>
</comment>
<keyword evidence="7 19" id="KW-0963">Cytoplasm</keyword>
<evidence type="ECO:0000256" key="16">
    <source>
        <dbReference type="ARBA" id="ARBA00023316"/>
    </source>
</evidence>
<dbReference type="Pfam" id="PF07478">
    <property type="entry name" value="Dala_Dala_lig_C"/>
    <property type="match status" value="1"/>
</dbReference>
<evidence type="ECO:0000256" key="9">
    <source>
        <dbReference type="ARBA" id="ARBA00022723"/>
    </source>
</evidence>
<keyword evidence="15 22" id="KW-0464">Manganese</keyword>
<feature type="binding site" evidence="21">
    <location>
        <begin position="219"/>
        <end position="226"/>
    </location>
    <ligand>
        <name>ATP</name>
        <dbReference type="ChEBI" id="CHEBI:30616"/>
    </ligand>
</feature>
<comment type="caution">
    <text evidence="25">The sequence shown here is derived from an EMBL/GenBank/DDBJ whole genome shotgun (WGS) entry which is preliminary data.</text>
</comment>
<feature type="binding site" evidence="21">
    <location>
        <begin position="189"/>
        <end position="190"/>
    </location>
    <ligand>
        <name>ATP</name>
        <dbReference type="ChEBI" id="CHEBI:30616"/>
    </ligand>
</feature>
<dbReference type="GO" id="GO:0008716">
    <property type="term" value="F:D-alanine-D-alanine ligase activity"/>
    <property type="evidence" value="ECO:0007669"/>
    <property type="project" value="UniProtKB-UniRule"/>
</dbReference>
<evidence type="ECO:0000256" key="7">
    <source>
        <dbReference type="ARBA" id="ARBA00022490"/>
    </source>
</evidence>
<dbReference type="InterPro" id="IPR005905">
    <property type="entry name" value="D_ala_D_ala"/>
</dbReference>
<feature type="binding site" evidence="22">
    <location>
        <position position="300"/>
    </location>
    <ligand>
        <name>Mg(2+)</name>
        <dbReference type="ChEBI" id="CHEBI:18420"/>
        <label>1</label>
    </ligand>
</feature>
<dbReference type="GO" id="GO:0071555">
    <property type="term" value="P:cell wall organization"/>
    <property type="evidence" value="ECO:0007669"/>
    <property type="project" value="UniProtKB-KW"/>
</dbReference>
<dbReference type="InterPro" id="IPR013815">
    <property type="entry name" value="ATP_grasp_subdomain_1"/>
</dbReference>
<keyword evidence="10 21" id="KW-0547">Nucleotide-binding</keyword>
<dbReference type="InterPro" id="IPR000291">
    <property type="entry name" value="D-Ala_lig_Van_CS"/>
</dbReference>
<dbReference type="Gene3D" id="3.40.50.20">
    <property type="match status" value="1"/>
</dbReference>
<evidence type="ECO:0000256" key="6">
    <source>
        <dbReference type="ARBA" id="ARBA00012216"/>
    </source>
</evidence>
<dbReference type="InterPro" id="IPR016185">
    <property type="entry name" value="PreATP-grasp_dom_sf"/>
</dbReference>
<feature type="binding site" evidence="21">
    <location>
        <begin position="312"/>
        <end position="313"/>
    </location>
    <ligand>
        <name>ATP</name>
        <dbReference type="ChEBI" id="CHEBI:30616"/>
    </ligand>
</feature>
<evidence type="ECO:0000256" key="13">
    <source>
        <dbReference type="ARBA" id="ARBA00022960"/>
    </source>
</evidence>
<accession>A0A2H0RJG0</accession>
<feature type="binding site" evidence="22">
    <location>
        <position position="315"/>
    </location>
    <ligand>
        <name>Mg(2+)</name>
        <dbReference type="ChEBI" id="CHEBI:18420"/>
        <label>2</label>
    </ligand>
</feature>
<evidence type="ECO:0000256" key="14">
    <source>
        <dbReference type="ARBA" id="ARBA00022984"/>
    </source>
</evidence>
<dbReference type="NCBIfam" id="TIGR01205">
    <property type="entry name" value="D_ala_D_alaTIGR"/>
    <property type="match status" value="1"/>
</dbReference>
<dbReference type="SUPFAM" id="SSF56059">
    <property type="entry name" value="Glutathione synthetase ATP-binding domain-like"/>
    <property type="match status" value="1"/>
</dbReference>
<organism evidence="25 26">
    <name type="scientific">Candidatus Vogelbacteria bacterium CG10_big_fil_rev_8_21_14_0_10_49_38</name>
    <dbReference type="NCBI Taxonomy" id="1975043"/>
    <lineage>
        <taxon>Bacteria</taxon>
        <taxon>Candidatus Vogeliibacteriota</taxon>
    </lineage>
</organism>
<keyword evidence="16 19" id="KW-0961">Cell wall biogenesis/degradation</keyword>
<dbReference type="FunFam" id="3.30.1490.20:FF:000007">
    <property type="entry name" value="D-alanine--D-alanine ligase"/>
    <property type="match status" value="1"/>
</dbReference>
<dbReference type="InterPro" id="IPR011761">
    <property type="entry name" value="ATP-grasp"/>
</dbReference>
<evidence type="ECO:0000256" key="11">
    <source>
        <dbReference type="ARBA" id="ARBA00022840"/>
    </source>
</evidence>
<keyword evidence="12 22" id="KW-0460">Magnesium</keyword>